<dbReference type="InterPro" id="IPR047151">
    <property type="entry name" value="RNZ2-like"/>
</dbReference>
<evidence type="ECO:0000256" key="4">
    <source>
        <dbReference type="ARBA" id="ARBA00012477"/>
    </source>
</evidence>
<evidence type="ECO:0000259" key="12">
    <source>
        <dbReference type="Pfam" id="PF01613"/>
    </source>
</evidence>
<sequence>MAAPQHLATANFEKEIKRNPHGDFKQVEASRPAWDADASLRFTQTVKPSWTFGEGGNGSDAGAQANKKHLAIDPYGEGRPAGFNYKLLISAVIPRPIAFLSTRSADGVSTNLAPFSYFQMISHDPPLFVIGFVGALEPGPGKDSLRNLAETGECVINIISEGYLEAANSASINAPYGVSEWDVSGLTPLYDCETVQTARVGEAVFSIEGRLESLREFESRATPGKKSSTMAVIEGTRFWAREDAINEDKNIIDPNVARTAAANLNREAQRGQLTRPPSPPLTPLAGADPNKKTRPKTPPTASPTASSCLVNHSIKAVAKPKDKADKAPSFGKLDISKLRVHFKHNPRVVPFPLWPQLLQKPRSLGYPQYQNMTSQVTIIGTPTADTPGASLSVQFGPKRYFFGRLAEGTQRLMNQRKSPLTKLEHIFLTGAVDSDTTGGMMGMILSIADVIAASNFDSKKAKAPTFLNLHGGKNLMHTMATSRHFILRKGLPIKVHETRTDPRSQDPTSSAHDFEDENFLIWNVPLTIAKKSKKRKLSQSSDTGGSEEFAETEPPRDVAAEEAAALQQEKDQLAREAIVNGMFNSDWALDALHECKLFDVKLPATIFVRDDKGHIQPYAGPLPSRDSPCPNKTVLVRKPWPATQFPVPPRTYPSTTSMCYIVKSHPRRGKFDTVTPDMVVGPSVDGSGFAIIDLGQREWLVETLLSRPEFANAEIMRGIDAIYWILHPSLTEHRGLAAFMEQHSSIKHIVLGHGISSNRVAFESPGAQIVRMNRIDPERFPISVYSNDEAQLPPSMSPFAEVGRPGAMLHLVPNVRFTDDNAVPYMDRQAPLDDMEPTVLSLADAARETISDPAFKQKVEEEEQDIPNRDTEIIPLGTGSAMPSKYRNVSATLIRIPGYGSYLLDAGEGTLGQLRRMYGFDGADDVLRGLRAIYISHLHADHHLGTASVMARRWKLVEHTTKNADKSQDLTIIATRKYLQWLQEYQDVEILGRYNEFSMDFSSYNHKTATYLSRRELEQRLNLPRIDACLVSHCQSAMAVAFTWPSSGLRIAYSGDCRPSAQFAQMARGAHLLIHECTFDDELLGDAKAKKHSTLSEALEVGRQMGARRIMLTHFSQRYPKLPNMPEVGRGPLAVADKEEGEGEGEGEGDVAEGEAEEADVEMEGDDNQGGKGGVVVAVADPLAPVAQDGENTPKDRTITLFAFDLMRVKLGDFKMAEAFLPALRQLFPDEEEAVRREEALEAKRLEGAKEVSKEASAKQ</sequence>
<dbReference type="EMBL" id="JAULSR010000002">
    <property type="protein sequence ID" value="KAK0630843.1"/>
    <property type="molecule type" value="Genomic_DNA"/>
</dbReference>
<feature type="domain" description="Flavin reductase like" evidence="12">
    <location>
        <begin position="93"/>
        <end position="244"/>
    </location>
</feature>
<keyword evidence="10" id="KW-0862">Zinc</keyword>
<evidence type="ECO:0000256" key="7">
    <source>
        <dbReference type="ARBA" id="ARBA00022723"/>
    </source>
</evidence>
<dbReference type="EC" id="3.1.26.11" evidence="4"/>
<dbReference type="SUPFAM" id="SSF56281">
    <property type="entry name" value="Metallo-hydrolase/oxidoreductase"/>
    <property type="match status" value="1"/>
</dbReference>
<evidence type="ECO:0000256" key="5">
    <source>
        <dbReference type="ARBA" id="ARBA00022694"/>
    </source>
</evidence>
<dbReference type="GO" id="GO:0042781">
    <property type="term" value="F:3'-tRNA processing endoribonuclease activity"/>
    <property type="evidence" value="ECO:0007669"/>
    <property type="project" value="UniProtKB-EC"/>
</dbReference>
<dbReference type="PANTHER" id="PTHR12553:SF49">
    <property type="entry name" value="ZINC PHOSPHODIESTERASE ELAC PROTEIN 2"/>
    <property type="match status" value="1"/>
</dbReference>
<evidence type="ECO:0000259" key="14">
    <source>
        <dbReference type="Pfam" id="PF13691"/>
    </source>
</evidence>
<keyword evidence="5" id="KW-0819">tRNA processing</keyword>
<dbReference type="GO" id="GO:0046872">
    <property type="term" value="F:metal ion binding"/>
    <property type="evidence" value="ECO:0007669"/>
    <property type="project" value="UniProtKB-KW"/>
</dbReference>
<evidence type="ECO:0000313" key="15">
    <source>
        <dbReference type="EMBL" id="KAK0630843.1"/>
    </source>
</evidence>
<dbReference type="GO" id="GO:1990180">
    <property type="term" value="P:mitochondrial tRNA 3'-end processing"/>
    <property type="evidence" value="ECO:0007669"/>
    <property type="project" value="TreeGrafter"/>
</dbReference>
<keyword evidence="7" id="KW-0479">Metal-binding</keyword>
<comment type="similarity">
    <text evidence="3">Belongs to the RNase Z family.</text>
</comment>
<protein>
    <recommendedName>
        <fullName evidence="4">ribonuclease Z</fullName>
        <ecNumber evidence="4">3.1.26.11</ecNumber>
    </recommendedName>
</protein>
<feature type="compositionally biased region" description="Acidic residues" evidence="11">
    <location>
        <begin position="1139"/>
        <end position="1167"/>
    </location>
</feature>
<dbReference type="Gene3D" id="3.60.15.10">
    <property type="entry name" value="Ribonuclease Z/Hydroxyacylglutathione hydrolase-like"/>
    <property type="match status" value="2"/>
</dbReference>
<gene>
    <name evidence="15" type="ORF">B0T17DRAFT_616447</name>
</gene>
<comment type="caution">
    <text evidence="15">The sequence shown here is derived from an EMBL/GenBank/DDBJ whole genome shotgun (WGS) entry which is preliminary data.</text>
</comment>
<evidence type="ECO:0000256" key="8">
    <source>
        <dbReference type="ARBA" id="ARBA00022759"/>
    </source>
</evidence>
<feature type="domain" description="tRNase Z endonuclease" evidence="14">
    <location>
        <begin position="377"/>
        <end position="439"/>
    </location>
</feature>
<proteinExistence type="inferred from homology"/>
<keyword evidence="8" id="KW-0255">Endonuclease</keyword>
<keyword evidence="16" id="KW-1185">Reference proteome</keyword>
<comment type="cofactor">
    <cofactor evidence="2">
        <name>Zn(2+)</name>
        <dbReference type="ChEBI" id="CHEBI:29105"/>
    </cofactor>
</comment>
<organism evidence="15 16">
    <name type="scientific">Bombardia bombarda</name>
    <dbReference type="NCBI Taxonomy" id="252184"/>
    <lineage>
        <taxon>Eukaryota</taxon>
        <taxon>Fungi</taxon>
        <taxon>Dikarya</taxon>
        <taxon>Ascomycota</taxon>
        <taxon>Pezizomycotina</taxon>
        <taxon>Sordariomycetes</taxon>
        <taxon>Sordariomycetidae</taxon>
        <taxon>Sordariales</taxon>
        <taxon>Lasiosphaeriaceae</taxon>
        <taxon>Bombardia</taxon>
    </lineage>
</organism>
<dbReference type="InterPro" id="IPR012349">
    <property type="entry name" value="Split_barrel_FMN-bd"/>
</dbReference>
<evidence type="ECO:0000256" key="2">
    <source>
        <dbReference type="ARBA" id="ARBA00001947"/>
    </source>
</evidence>
<evidence type="ECO:0000256" key="9">
    <source>
        <dbReference type="ARBA" id="ARBA00022801"/>
    </source>
</evidence>
<comment type="catalytic activity">
    <reaction evidence="1">
        <text>Endonucleolytic cleavage of RNA, removing extra 3' nucleotides from tRNA precursor, generating 3' termini of tRNAs. A 3'-hydroxy group is left at the tRNA terminus and a 5'-phosphoryl group is left at the trailer molecule.</text>
        <dbReference type="EC" id="3.1.26.11"/>
    </reaction>
</comment>
<dbReference type="Pfam" id="PF12706">
    <property type="entry name" value="Lactamase_B_2"/>
    <property type="match status" value="1"/>
</dbReference>
<dbReference type="InterPro" id="IPR001279">
    <property type="entry name" value="Metallo-B-lactamas"/>
</dbReference>
<feature type="region of interest" description="Disordered" evidence="11">
    <location>
        <begin position="267"/>
        <end position="307"/>
    </location>
</feature>
<evidence type="ECO:0000256" key="3">
    <source>
        <dbReference type="ARBA" id="ARBA00007823"/>
    </source>
</evidence>
<evidence type="ECO:0000256" key="6">
    <source>
        <dbReference type="ARBA" id="ARBA00022722"/>
    </source>
</evidence>
<dbReference type="PANTHER" id="PTHR12553">
    <property type="entry name" value="ZINC PHOSPHODIESTERASE ELAC PROTEIN 2"/>
    <property type="match status" value="1"/>
</dbReference>
<dbReference type="InterPro" id="IPR002563">
    <property type="entry name" value="Flavin_Rdtase-like_dom"/>
</dbReference>
<keyword evidence="9" id="KW-0378">Hydrolase</keyword>
<evidence type="ECO:0000256" key="10">
    <source>
        <dbReference type="ARBA" id="ARBA00022833"/>
    </source>
</evidence>
<feature type="region of interest" description="Disordered" evidence="11">
    <location>
        <begin position="1137"/>
        <end position="1169"/>
    </location>
</feature>
<accession>A0AA39XBF6</accession>
<dbReference type="InterPro" id="IPR036866">
    <property type="entry name" value="RibonucZ/Hydroxyglut_hydro"/>
</dbReference>
<dbReference type="AlphaFoldDB" id="A0AA39XBF6"/>
<feature type="compositionally biased region" description="Basic and acidic residues" evidence="11">
    <location>
        <begin position="12"/>
        <end position="22"/>
    </location>
</feature>
<feature type="domain" description="Metallo-beta-lactamase" evidence="13">
    <location>
        <begin position="902"/>
        <end position="1115"/>
    </location>
</feature>
<evidence type="ECO:0000256" key="1">
    <source>
        <dbReference type="ARBA" id="ARBA00000402"/>
    </source>
</evidence>
<dbReference type="Pfam" id="PF01613">
    <property type="entry name" value="Flavin_Reduct"/>
    <property type="match status" value="1"/>
</dbReference>
<feature type="region of interest" description="Disordered" evidence="11">
    <location>
        <begin position="1"/>
        <end position="22"/>
    </location>
</feature>
<evidence type="ECO:0000313" key="16">
    <source>
        <dbReference type="Proteomes" id="UP001174934"/>
    </source>
</evidence>
<name>A0AA39XBF6_9PEZI</name>
<reference evidence="15" key="1">
    <citation type="submission" date="2023-06" db="EMBL/GenBank/DDBJ databases">
        <title>Genome-scale phylogeny and comparative genomics of the fungal order Sordariales.</title>
        <authorList>
            <consortium name="Lawrence Berkeley National Laboratory"/>
            <person name="Hensen N."/>
            <person name="Bonometti L."/>
            <person name="Westerberg I."/>
            <person name="Brannstrom I.O."/>
            <person name="Guillou S."/>
            <person name="Cros-Aarteil S."/>
            <person name="Calhoun S."/>
            <person name="Haridas S."/>
            <person name="Kuo A."/>
            <person name="Mondo S."/>
            <person name="Pangilinan J."/>
            <person name="Riley R."/>
            <person name="LaButti K."/>
            <person name="Andreopoulos B."/>
            <person name="Lipzen A."/>
            <person name="Chen C."/>
            <person name="Yanf M."/>
            <person name="Daum C."/>
            <person name="Ng V."/>
            <person name="Clum A."/>
            <person name="Steindorff A."/>
            <person name="Ohm R."/>
            <person name="Martin F."/>
            <person name="Silar P."/>
            <person name="Natvig D."/>
            <person name="Lalanne C."/>
            <person name="Gautier V."/>
            <person name="Ament-velasquez S.L."/>
            <person name="Kruys A."/>
            <person name="Hutchinson M.I."/>
            <person name="Powell A.J."/>
            <person name="Barry K."/>
            <person name="Miller A.N."/>
            <person name="Grigoriev I.V."/>
            <person name="Debuchy R."/>
            <person name="Gladieux P."/>
            <person name="Thoren M.H."/>
            <person name="Johannesson H."/>
        </authorList>
    </citation>
    <scope>NUCLEOTIDE SEQUENCE</scope>
    <source>
        <strain evidence="15">SMH3391-2</strain>
    </source>
</reference>
<dbReference type="SUPFAM" id="SSF50475">
    <property type="entry name" value="FMN-binding split barrel"/>
    <property type="match status" value="1"/>
</dbReference>
<dbReference type="Pfam" id="PF13691">
    <property type="entry name" value="Lactamase_B_4"/>
    <property type="match status" value="1"/>
</dbReference>
<dbReference type="Gene3D" id="2.30.110.10">
    <property type="entry name" value="Electron Transport, Fmn-binding Protein, Chain A"/>
    <property type="match status" value="1"/>
</dbReference>
<feature type="region of interest" description="Disordered" evidence="11">
    <location>
        <begin position="533"/>
        <end position="560"/>
    </location>
</feature>
<dbReference type="Proteomes" id="UP001174934">
    <property type="component" value="Unassembled WGS sequence"/>
</dbReference>
<evidence type="ECO:0000256" key="11">
    <source>
        <dbReference type="SAM" id="MobiDB-lite"/>
    </source>
</evidence>
<dbReference type="InterPro" id="IPR027794">
    <property type="entry name" value="tRNase_Z_dom"/>
</dbReference>
<dbReference type="GO" id="GO:0005739">
    <property type="term" value="C:mitochondrion"/>
    <property type="evidence" value="ECO:0007669"/>
    <property type="project" value="TreeGrafter"/>
</dbReference>
<dbReference type="GO" id="GO:0010181">
    <property type="term" value="F:FMN binding"/>
    <property type="evidence" value="ECO:0007669"/>
    <property type="project" value="InterPro"/>
</dbReference>
<keyword evidence="6" id="KW-0540">Nuclease</keyword>
<dbReference type="CDD" id="cd07718">
    <property type="entry name" value="RNaseZ_ELAC1_ELAC2-C-term-like_MBL-fold"/>
    <property type="match status" value="1"/>
</dbReference>
<evidence type="ECO:0000259" key="13">
    <source>
        <dbReference type="Pfam" id="PF12706"/>
    </source>
</evidence>